<dbReference type="Pfam" id="PF13487">
    <property type="entry name" value="HD_5"/>
    <property type="match status" value="1"/>
</dbReference>
<feature type="modified residue" description="4-aspartylphosphate" evidence="3">
    <location>
        <position position="984"/>
    </location>
</feature>
<dbReference type="GO" id="GO:0016301">
    <property type="term" value="F:kinase activity"/>
    <property type="evidence" value="ECO:0007669"/>
    <property type="project" value="UniProtKB-KW"/>
</dbReference>
<dbReference type="Pfam" id="PF00990">
    <property type="entry name" value="GGDEF"/>
    <property type="match status" value="1"/>
</dbReference>
<feature type="domain" description="HD-GYP" evidence="10">
    <location>
        <begin position="680"/>
        <end position="875"/>
    </location>
</feature>
<feature type="domain" description="GGDEF" evidence="9">
    <location>
        <begin position="1113"/>
        <end position="1242"/>
    </location>
</feature>
<dbReference type="EC" id="2.7.7.65" evidence="11"/>
<dbReference type="SUPFAM" id="SSF52172">
    <property type="entry name" value="CheY-like"/>
    <property type="match status" value="1"/>
</dbReference>
<dbReference type="InterPro" id="IPR037522">
    <property type="entry name" value="HD_GYP_dom"/>
</dbReference>
<evidence type="ECO:0000259" key="7">
    <source>
        <dbReference type="PROSITE" id="PS50112"/>
    </source>
</evidence>
<evidence type="ECO:0000256" key="3">
    <source>
        <dbReference type="PROSITE-ProRule" id="PRU00169"/>
    </source>
</evidence>
<dbReference type="InterPro" id="IPR003607">
    <property type="entry name" value="HD/PDEase_dom"/>
</dbReference>
<dbReference type="PROSITE" id="PS50110">
    <property type="entry name" value="RESPONSE_REGULATORY"/>
    <property type="match status" value="1"/>
</dbReference>
<evidence type="ECO:0000256" key="2">
    <source>
        <dbReference type="ARBA" id="ARBA00022777"/>
    </source>
</evidence>
<dbReference type="SMART" id="SM00448">
    <property type="entry name" value="REC"/>
    <property type="match status" value="1"/>
</dbReference>
<evidence type="ECO:0000259" key="9">
    <source>
        <dbReference type="PROSITE" id="PS50887"/>
    </source>
</evidence>
<dbReference type="PANTHER" id="PTHR45228:SF1">
    <property type="entry name" value="CYCLIC DI-GMP PHOSPHODIESTERASE TM_0186"/>
    <property type="match status" value="1"/>
</dbReference>
<dbReference type="Gene3D" id="3.30.450.20">
    <property type="entry name" value="PAS domain"/>
    <property type="match status" value="2"/>
</dbReference>
<keyword evidence="5" id="KW-0472">Membrane</keyword>
<organism evidence="11">
    <name type="scientific">Singulisphaera sp. Ch08</name>
    <dbReference type="NCBI Taxonomy" id="3120278"/>
    <lineage>
        <taxon>Bacteria</taxon>
        <taxon>Pseudomonadati</taxon>
        <taxon>Planctomycetota</taxon>
        <taxon>Planctomycetia</taxon>
        <taxon>Isosphaerales</taxon>
        <taxon>Isosphaeraceae</taxon>
        <taxon>Singulisphaera</taxon>
    </lineage>
</organism>
<dbReference type="SMART" id="SM00471">
    <property type="entry name" value="HDc"/>
    <property type="match status" value="1"/>
</dbReference>
<dbReference type="FunFam" id="3.30.70.270:FF:000001">
    <property type="entry name" value="Diguanylate cyclase domain protein"/>
    <property type="match status" value="1"/>
</dbReference>
<dbReference type="PROSITE" id="PS50112">
    <property type="entry name" value="PAS"/>
    <property type="match status" value="2"/>
</dbReference>
<dbReference type="Pfam" id="PF08447">
    <property type="entry name" value="PAS_3"/>
    <property type="match status" value="1"/>
</dbReference>
<feature type="domain" description="PAS" evidence="7">
    <location>
        <begin position="372"/>
        <end position="444"/>
    </location>
</feature>
<name>A0AAU7CN98_9BACT</name>
<dbReference type="InterPro" id="IPR001789">
    <property type="entry name" value="Sig_transdc_resp-reg_receiver"/>
</dbReference>
<dbReference type="NCBIfam" id="TIGR00229">
    <property type="entry name" value="sensory_box"/>
    <property type="match status" value="2"/>
</dbReference>
<keyword evidence="2" id="KW-0418">Kinase</keyword>
<keyword evidence="3" id="KW-0597">Phosphoprotein</keyword>
<dbReference type="InterPro" id="IPR000160">
    <property type="entry name" value="GGDEF_dom"/>
</dbReference>
<evidence type="ECO:0000256" key="4">
    <source>
        <dbReference type="SAM" id="MobiDB-lite"/>
    </source>
</evidence>
<dbReference type="Gene3D" id="1.10.3210.10">
    <property type="entry name" value="Hypothetical protein af1432"/>
    <property type="match status" value="1"/>
</dbReference>
<dbReference type="InterPro" id="IPR029016">
    <property type="entry name" value="GAF-like_dom_sf"/>
</dbReference>
<dbReference type="PANTHER" id="PTHR45228">
    <property type="entry name" value="CYCLIC DI-GMP PHOSPHODIESTERASE TM_0186-RELATED"/>
    <property type="match status" value="1"/>
</dbReference>
<dbReference type="CDD" id="cd00130">
    <property type="entry name" value="PAS"/>
    <property type="match status" value="1"/>
</dbReference>
<dbReference type="Gene3D" id="3.30.450.40">
    <property type="match status" value="1"/>
</dbReference>
<feature type="transmembrane region" description="Helical" evidence="5">
    <location>
        <begin position="27"/>
        <end position="54"/>
    </location>
</feature>
<reference evidence="11" key="1">
    <citation type="submission" date="2024-05" db="EMBL/GenBank/DDBJ databases">
        <title>Planctomycetes of the genus Singulisphaera possess chitinolytic capabilities.</title>
        <authorList>
            <person name="Ivanova A."/>
        </authorList>
    </citation>
    <scope>NUCLEOTIDE SEQUENCE</scope>
    <source>
        <strain evidence="11">Ch08T</strain>
    </source>
</reference>
<feature type="region of interest" description="Disordered" evidence="4">
    <location>
        <begin position="1231"/>
        <end position="1259"/>
    </location>
</feature>
<dbReference type="PROSITE" id="PS50887">
    <property type="entry name" value="GGDEF"/>
    <property type="match status" value="1"/>
</dbReference>
<feature type="domain" description="PAS" evidence="7">
    <location>
        <begin position="247"/>
        <end position="317"/>
    </location>
</feature>
<dbReference type="InterPro" id="IPR000700">
    <property type="entry name" value="PAS-assoc_C"/>
</dbReference>
<dbReference type="InterPro" id="IPR035965">
    <property type="entry name" value="PAS-like_dom_sf"/>
</dbReference>
<evidence type="ECO:0000259" key="10">
    <source>
        <dbReference type="PROSITE" id="PS51832"/>
    </source>
</evidence>
<gene>
    <name evidence="11" type="ORF">V5E97_11040</name>
</gene>
<dbReference type="SUPFAM" id="SSF109604">
    <property type="entry name" value="HD-domain/PDEase-like"/>
    <property type="match status" value="1"/>
</dbReference>
<evidence type="ECO:0000259" key="8">
    <source>
        <dbReference type="PROSITE" id="PS50113"/>
    </source>
</evidence>
<keyword evidence="1 11" id="KW-0808">Transferase</keyword>
<dbReference type="CDD" id="cd19410">
    <property type="entry name" value="HK9-like_sensor"/>
    <property type="match status" value="1"/>
</dbReference>
<dbReference type="InterPro" id="IPR000014">
    <property type="entry name" value="PAS"/>
</dbReference>
<keyword evidence="11" id="KW-0548">Nucleotidyltransferase</keyword>
<accession>A0AAU7CN98</accession>
<feature type="transmembrane region" description="Helical" evidence="5">
    <location>
        <begin position="195"/>
        <end position="218"/>
    </location>
</feature>
<sequence length="1259" mass="140988">MATENHNPTQDAVPSPGERTPSLLRSLLIQVILLPLALTATLAVIFLTSTFSLLNTSRRVEHIDRVVDQAHLVQMLLLDMENGLRGYLITGWADFLEPYKSASGAIDTSLNGLARLAADEPVSANRVARLREQANRWRRDAEEMIVLKQEGVGTHPKNDLSQEGKALMDEVRGLLNACIADAKAQSNRHGRSTRALASAGLILTGIAALILGAVLFIITRRQLSTLSSAYEVALATLRDRSNSLARSEAMFQAFMDHNPAVTFIKDDRGRYLYGNQAWAHLFGKPTEELLGRNDVELRGEATAELLTKGDRLVLESRALVKTDLVTCDQVDQPRHWISLKYPLDDGSGQNLIGGIAVDVTELRRAERDLRTSEERYTLAMRGSSAGLWDWNRDSNVLYLSPRFKELVGYADREVENTLESFVSLLHDQDIDRVMFAFSEHLIRQVPYDVEYRLRNKAGNYQWFHARGQAIWDGNGNATRMSGSITDITARKLAEEEVLALNARLERRLQRLASLRKIDSAITAGLDLQMILSLVLDQVKAQLHVDACDILLLTPKTQMLETSASWGFHTESMKDAHVPLCRHGGGRVALEHRSMHVADLNRSDETFVRAAEFAREGFVTYNAVPLMAKGEVKGILEVFHRAPFEIDQEWSDFLELLASQAAIAVENVNLYEGLRRANTELTLAYDATIEGWSHALDLRDKETEGHCQRVTEMTVRLARAMGVGPDEIIQIRRGALLHDIGKMGIPDRILLKPGPLTEEEWQIMRQHPEYARDLLSRIQFLRPAIDIPYCHHERWDGSGYPQGLAGEEIPLASRIFTVADIWDALSNDRPYRKAWPLGRVIEYIASLADTALDPKVVETFLRLHANSPHSDLNRSATELLRAIPTRLPHDNAAGIDHEGALLRSWNGPATKSLERTNSAVPISFRFSGSPPHPGLTVLIAEEDPASANDLRKWLEAMGHDTVIAPDGHEAWQRIQKERVQAVIADSKLPLIDGLELCRRIRGDTDLASTYVILTGERNHHELGDLPADADDFLAKPIDTRDLTARMTVARRFLTAQEMLLDRTVQAKRMYVELRDQNERLAELVATDPLTGLSNRRHLLEVLEAQAALTLRQEQPLSLAILDVDWFKQYNDVYGHRAGDEVLCRIADILRSNVRACDLVARYGGEEFVVVMPMTPVDGSREVAERLRAAIAGWAWHLRPITSSFGIATMIPSYRDISKLVDAADQALYRSKQRGRNRVTHRDDLNNNSNNADDGVLLKPA</sequence>
<evidence type="ECO:0000259" key="6">
    <source>
        <dbReference type="PROSITE" id="PS50110"/>
    </source>
</evidence>
<dbReference type="PROSITE" id="PS51832">
    <property type="entry name" value="HD_GYP"/>
    <property type="match status" value="1"/>
</dbReference>
<evidence type="ECO:0000313" key="11">
    <source>
        <dbReference type="EMBL" id="XBH06543.1"/>
    </source>
</evidence>
<evidence type="ECO:0000256" key="5">
    <source>
        <dbReference type="SAM" id="Phobius"/>
    </source>
</evidence>
<dbReference type="InterPro" id="IPR007891">
    <property type="entry name" value="CHASE3"/>
</dbReference>
<feature type="domain" description="Response regulatory" evidence="6">
    <location>
        <begin position="935"/>
        <end position="1049"/>
    </location>
</feature>
<dbReference type="AlphaFoldDB" id="A0AAU7CN98"/>
<feature type="domain" description="PAC" evidence="8">
    <location>
        <begin position="447"/>
        <end position="499"/>
    </location>
</feature>
<dbReference type="InterPro" id="IPR013656">
    <property type="entry name" value="PAS_4"/>
</dbReference>
<dbReference type="Pfam" id="PF00072">
    <property type="entry name" value="Response_reg"/>
    <property type="match status" value="1"/>
</dbReference>
<dbReference type="SUPFAM" id="SSF55781">
    <property type="entry name" value="GAF domain-like"/>
    <property type="match status" value="1"/>
</dbReference>
<proteinExistence type="predicted"/>
<dbReference type="Gene3D" id="3.30.70.270">
    <property type="match status" value="1"/>
</dbReference>
<dbReference type="InterPro" id="IPR003018">
    <property type="entry name" value="GAF"/>
</dbReference>
<dbReference type="InterPro" id="IPR052020">
    <property type="entry name" value="Cyclic_di-GMP/3'3'-cGAMP_PDE"/>
</dbReference>
<dbReference type="CDD" id="cd01949">
    <property type="entry name" value="GGDEF"/>
    <property type="match status" value="1"/>
</dbReference>
<dbReference type="NCBIfam" id="TIGR00254">
    <property type="entry name" value="GGDEF"/>
    <property type="match status" value="1"/>
</dbReference>
<dbReference type="SUPFAM" id="SSF55785">
    <property type="entry name" value="PYP-like sensor domain (PAS domain)"/>
    <property type="match status" value="2"/>
</dbReference>
<dbReference type="InterPro" id="IPR001610">
    <property type="entry name" value="PAC"/>
</dbReference>
<dbReference type="SMART" id="SM00065">
    <property type="entry name" value="GAF"/>
    <property type="match status" value="1"/>
</dbReference>
<dbReference type="EMBL" id="CP155447">
    <property type="protein sequence ID" value="XBH06543.1"/>
    <property type="molecule type" value="Genomic_DNA"/>
</dbReference>
<dbReference type="InterPro" id="IPR011006">
    <property type="entry name" value="CheY-like_superfamily"/>
</dbReference>
<dbReference type="GO" id="GO:0000160">
    <property type="term" value="P:phosphorelay signal transduction system"/>
    <property type="evidence" value="ECO:0007669"/>
    <property type="project" value="InterPro"/>
</dbReference>
<dbReference type="InterPro" id="IPR029787">
    <property type="entry name" value="Nucleotide_cyclase"/>
</dbReference>
<protein>
    <submittedName>
        <fullName evidence="11">Diguanylate cyclase</fullName>
        <ecNumber evidence="11">2.7.7.65</ecNumber>
    </submittedName>
</protein>
<dbReference type="Pfam" id="PF01590">
    <property type="entry name" value="GAF"/>
    <property type="match status" value="1"/>
</dbReference>
<keyword evidence="5" id="KW-0812">Transmembrane</keyword>
<dbReference type="InterPro" id="IPR043128">
    <property type="entry name" value="Rev_trsase/Diguanyl_cyclase"/>
</dbReference>
<dbReference type="SMART" id="SM00086">
    <property type="entry name" value="PAC"/>
    <property type="match status" value="1"/>
</dbReference>
<dbReference type="SMART" id="SM00091">
    <property type="entry name" value="PAS"/>
    <property type="match status" value="2"/>
</dbReference>
<dbReference type="Pfam" id="PF08448">
    <property type="entry name" value="PAS_4"/>
    <property type="match status" value="1"/>
</dbReference>
<dbReference type="InterPro" id="IPR013655">
    <property type="entry name" value="PAS_fold_3"/>
</dbReference>
<dbReference type="GO" id="GO:0052621">
    <property type="term" value="F:diguanylate cyclase activity"/>
    <property type="evidence" value="ECO:0007669"/>
    <property type="project" value="UniProtKB-EC"/>
</dbReference>
<dbReference type="PROSITE" id="PS50113">
    <property type="entry name" value="PAC"/>
    <property type="match status" value="1"/>
</dbReference>
<dbReference type="SMART" id="SM00267">
    <property type="entry name" value="GGDEF"/>
    <property type="match status" value="1"/>
</dbReference>
<dbReference type="SUPFAM" id="SSF55073">
    <property type="entry name" value="Nucleotide cyclase"/>
    <property type="match status" value="1"/>
</dbReference>
<keyword evidence="5" id="KW-1133">Transmembrane helix</keyword>
<evidence type="ECO:0000256" key="1">
    <source>
        <dbReference type="ARBA" id="ARBA00022679"/>
    </source>
</evidence>
<dbReference type="Pfam" id="PF05227">
    <property type="entry name" value="CHASE3"/>
    <property type="match status" value="1"/>
</dbReference>
<dbReference type="CDD" id="cd00077">
    <property type="entry name" value="HDc"/>
    <property type="match status" value="1"/>
</dbReference>
<dbReference type="Gene3D" id="3.40.50.2300">
    <property type="match status" value="1"/>
</dbReference>
<dbReference type="RefSeq" id="WP_406699393.1">
    <property type="nucleotide sequence ID" value="NZ_CP155447.1"/>
</dbReference>